<dbReference type="AlphaFoldDB" id="A0A0B4KZC7"/>
<dbReference type="GO" id="GO:0005549">
    <property type="term" value="F:odorant binding"/>
    <property type="evidence" value="ECO:0007669"/>
    <property type="project" value="InterPro"/>
</dbReference>
<dbReference type="EMBL" id="KF383280">
    <property type="protein sequence ID" value="AHE13798.1"/>
    <property type="molecule type" value="Genomic_DNA"/>
</dbReference>
<dbReference type="CDD" id="cd23992">
    <property type="entry name" value="PBP_GOBP"/>
    <property type="match status" value="1"/>
</dbReference>
<gene>
    <name evidence="2" type="primary">OBP5</name>
</gene>
<keyword evidence="1" id="KW-0732">Signal</keyword>
<name>A0A0B4KZC7_9CUCU</name>
<organism evidence="2">
    <name type="scientific">Lissorhoptrus oryzophilus</name>
    <name type="common">rice water weevil</name>
    <dbReference type="NCBI Taxonomy" id="308863"/>
    <lineage>
        <taxon>Eukaryota</taxon>
        <taxon>Metazoa</taxon>
        <taxon>Ecdysozoa</taxon>
        <taxon>Arthropoda</taxon>
        <taxon>Hexapoda</taxon>
        <taxon>Insecta</taxon>
        <taxon>Pterygota</taxon>
        <taxon>Neoptera</taxon>
        <taxon>Endopterygota</taxon>
        <taxon>Coleoptera</taxon>
        <taxon>Polyphaga</taxon>
        <taxon>Cucujiformia</taxon>
        <taxon>Erirhinidae</taxon>
        <taxon>Erirhininae</taxon>
        <taxon>Lissorhoptrus</taxon>
    </lineage>
</organism>
<feature type="signal peptide" evidence="1">
    <location>
        <begin position="1"/>
        <end position="18"/>
    </location>
</feature>
<dbReference type="InterPro" id="IPR006170">
    <property type="entry name" value="PBP/GOBP"/>
</dbReference>
<sequence length="144" mass="15771">MKQFVALVLFAVVASSLANNKEATKESWKRVYGAHQKCSENPETHVDHTVLRAVISGKQEPPSNYGAHCLCVAKNLGWMNEDNTVNKAMIQSRAEAIFGSNPKLQQVVDECTEVKGTPEATAAHITKCYVKYAPRPVSAPVHAH</sequence>
<dbReference type="Gene3D" id="1.10.238.20">
    <property type="entry name" value="Pheromone/general odorant binding protein domain"/>
    <property type="match status" value="1"/>
</dbReference>
<protein>
    <submittedName>
        <fullName evidence="2">Odorant binding protein</fullName>
    </submittedName>
</protein>
<evidence type="ECO:0000256" key="1">
    <source>
        <dbReference type="SAM" id="SignalP"/>
    </source>
</evidence>
<proteinExistence type="predicted"/>
<dbReference type="InterPro" id="IPR036728">
    <property type="entry name" value="PBP_GOBP_sf"/>
</dbReference>
<reference evidence="2" key="1">
    <citation type="submission" date="2013-07" db="EMBL/GenBank/DDBJ databases">
        <title>LoOBP.</title>
        <authorList>
            <person name="Yuan X."/>
            <person name="Zhu Z."/>
            <person name="Zhou Y."/>
            <person name="Cheng J."/>
            <person name="Zhou W."/>
            <person name="Liu S."/>
        </authorList>
    </citation>
    <scope>NUCLEOTIDE SEQUENCE</scope>
</reference>
<evidence type="ECO:0000313" key="2">
    <source>
        <dbReference type="EMBL" id="AHE13798.1"/>
    </source>
</evidence>
<dbReference type="SUPFAM" id="SSF47565">
    <property type="entry name" value="Insect pheromone/odorant-binding proteins"/>
    <property type="match status" value="1"/>
</dbReference>
<accession>A0A0B4KZC7</accession>
<feature type="chain" id="PRO_5002106033" evidence="1">
    <location>
        <begin position="19"/>
        <end position="144"/>
    </location>
</feature>
<dbReference type="Pfam" id="PF01395">
    <property type="entry name" value="PBP_GOBP"/>
    <property type="match status" value="1"/>
</dbReference>
<dbReference type="SMR" id="A0A0B4KZC7"/>